<dbReference type="SUPFAM" id="SSF51735">
    <property type="entry name" value="NAD(P)-binding Rossmann-fold domains"/>
    <property type="match status" value="1"/>
</dbReference>
<dbReference type="EMBL" id="CP092877">
    <property type="protein sequence ID" value="UYV77816.1"/>
    <property type="molecule type" value="Genomic_DNA"/>
</dbReference>
<dbReference type="Pfam" id="PF00106">
    <property type="entry name" value="adh_short"/>
    <property type="match status" value="1"/>
</dbReference>
<dbReference type="InterPro" id="IPR002347">
    <property type="entry name" value="SDR_fam"/>
</dbReference>
<protein>
    <submittedName>
        <fullName evidence="1">Uncharacterized protein</fullName>
    </submittedName>
</protein>
<reference evidence="1 2" key="1">
    <citation type="submission" date="2022-01" db="EMBL/GenBank/DDBJ databases">
        <title>A chromosomal length assembly of Cordylochernes scorpioides.</title>
        <authorList>
            <person name="Zeh D."/>
            <person name="Zeh J."/>
        </authorList>
    </citation>
    <scope>NUCLEOTIDE SEQUENCE [LARGE SCALE GENOMIC DNA]</scope>
    <source>
        <strain evidence="1">IN4F17</strain>
        <tissue evidence="1">Whole Body</tissue>
    </source>
</reference>
<sequence length="132" mass="14634">MPHESALLSEGFATVRAGMGLEALVDKEVHLQGELAAEELVAHWALEVLGGDDSQVVKILFSSIAMINKVVCVFGGTRGIGKSISELFLKNNYRIAYLSRTEKSVKEAKSHFETTYVSRKKKYAFPYHISKD</sequence>
<accession>A0ABY6L9K5</accession>
<name>A0ABY6L9K5_9ARAC</name>
<evidence type="ECO:0000313" key="1">
    <source>
        <dbReference type="EMBL" id="UYV77816.1"/>
    </source>
</evidence>
<dbReference type="InterPro" id="IPR036291">
    <property type="entry name" value="NAD(P)-bd_dom_sf"/>
</dbReference>
<dbReference type="Gene3D" id="3.40.50.720">
    <property type="entry name" value="NAD(P)-binding Rossmann-like Domain"/>
    <property type="match status" value="1"/>
</dbReference>
<organism evidence="1 2">
    <name type="scientific">Cordylochernes scorpioides</name>
    <dbReference type="NCBI Taxonomy" id="51811"/>
    <lineage>
        <taxon>Eukaryota</taxon>
        <taxon>Metazoa</taxon>
        <taxon>Ecdysozoa</taxon>
        <taxon>Arthropoda</taxon>
        <taxon>Chelicerata</taxon>
        <taxon>Arachnida</taxon>
        <taxon>Pseudoscorpiones</taxon>
        <taxon>Cheliferoidea</taxon>
        <taxon>Chernetidae</taxon>
        <taxon>Cordylochernes</taxon>
    </lineage>
</organism>
<keyword evidence="2" id="KW-1185">Reference proteome</keyword>
<dbReference type="Proteomes" id="UP001235939">
    <property type="component" value="Chromosome 15"/>
</dbReference>
<proteinExistence type="predicted"/>
<evidence type="ECO:0000313" key="2">
    <source>
        <dbReference type="Proteomes" id="UP001235939"/>
    </source>
</evidence>
<gene>
    <name evidence="1" type="ORF">LAZ67_15002428</name>
</gene>